<evidence type="ECO:0000313" key="2">
    <source>
        <dbReference type="Proteomes" id="UP000018418"/>
    </source>
</evidence>
<name>V2UAK7_9GAMM</name>
<dbReference type="Proteomes" id="UP000018418">
    <property type="component" value="Unassembled WGS sequence"/>
</dbReference>
<comment type="caution">
    <text evidence="1">The sequence shown here is derived from an EMBL/GenBank/DDBJ whole genome shotgun (WGS) entry which is preliminary data.</text>
</comment>
<sequence length="140" mass="16377">MILKRESTKETVQIEDGFLWTDEFDWEPITQNIEFAVDGTPIVQEGKKKGGREITLLSKDVGQGWIKRKDLSKLYDWSLAQAEQFTLQFTYPHDNRSFNVIFNHKSKAFEATPVKEFPTISEDDYYNATIRFLEFTRDGN</sequence>
<gene>
    <name evidence="1" type="ORF">P255_02989</name>
</gene>
<dbReference type="EMBL" id="AYEU01000015">
    <property type="protein sequence ID" value="ESK47507.1"/>
    <property type="molecule type" value="Genomic_DNA"/>
</dbReference>
<dbReference type="RefSeq" id="WP_004904454.1">
    <property type="nucleotide sequence ID" value="NZ_BBTI01000016.1"/>
</dbReference>
<reference evidence="1 2" key="1">
    <citation type="submission" date="2013-10" db="EMBL/GenBank/DDBJ databases">
        <title>The Genome Sequence of Acinetobacter brisouii CIP 110357.</title>
        <authorList>
            <consortium name="The Broad Institute Genomics Platform"/>
            <consortium name="The Broad Institute Genome Sequencing Center for Infectious Disease"/>
            <person name="Cerqueira G."/>
            <person name="Feldgarden M."/>
            <person name="Courvalin P."/>
            <person name="Grillot-Courvalin C."/>
            <person name="Clermont D."/>
            <person name="Rocha E."/>
            <person name="Yoon E.-J."/>
            <person name="Nemec A."/>
            <person name="Young S.K."/>
            <person name="Zeng Q."/>
            <person name="Gargeya S."/>
            <person name="Fitzgerald M."/>
            <person name="Abouelleil A."/>
            <person name="Alvarado L."/>
            <person name="Berlin A.M."/>
            <person name="Chapman S.B."/>
            <person name="Gainer-Dewar J."/>
            <person name="Goldberg J."/>
            <person name="Gnerre S."/>
            <person name="Griggs A."/>
            <person name="Gujja S."/>
            <person name="Hansen M."/>
            <person name="Howarth C."/>
            <person name="Imamovic A."/>
            <person name="Ireland A."/>
            <person name="Larimer J."/>
            <person name="McCowan C."/>
            <person name="Murphy C."/>
            <person name="Pearson M."/>
            <person name="Poon T.W."/>
            <person name="Priest M."/>
            <person name="Roberts A."/>
            <person name="Saif S."/>
            <person name="Shea T."/>
            <person name="Sykes S."/>
            <person name="Wortman J."/>
            <person name="Nusbaum C."/>
            <person name="Birren B."/>
        </authorList>
    </citation>
    <scope>NUCLEOTIDE SEQUENCE [LARGE SCALE GENOMIC DNA]</scope>
    <source>
        <strain evidence="1 2">CIP 110357</strain>
    </source>
</reference>
<dbReference type="HOGENOM" id="CLU_151254_0_0_6"/>
<dbReference type="OrthoDB" id="5432576at2"/>
<dbReference type="PATRIC" id="fig|1341683.3.peg.2949"/>
<keyword evidence="2" id="KW-1185">Reference proteome</keyword>
<evidence type="ECO:0000313" key="1">
    <source>
        <dbReference type="EMBL" id="ESK47507.1"/>
    </source>
</evidence>
<accession>V2UAK7</accession>
<proteinExistence type="predicted"/>
<protein>
    <submittedName>
        <fullName evidence="1">Uncharacterized protein</fullName>
    </submittedName>
</protein>
<organism evidence="1 2">
    <name type="scientific">Acinetobacter brisouii CIP 110357</name>
    <dbReference type="NCBI Taxonomy" id="1341683"/>
    <lineage>
        <taxon>Bacteria</taxon>
        <taxon>Pseudomonadati</taxon>
        <taxon>Pseudomonadota</taxon>
        <taxon>Gammaproteobacteria</taxon>
        <taxon>Moraxellales</taxon>
        <taxon>Moraxellaceae</taxon>
        <taxon>Acinetobacter</taxon>
    </lineage>
</organism>
<dbReference type="AlphaFoldDB" id="V2UAK7"/>